<keyword evidence="2" id="KW-1185">Reference proteome</keyword>
<protein>
    <recommendedName>
        <fullName evidence="3">Addiction module protein</fullName>
    </recommendedName>
</protein>
<evidence type="ECO:0000313" key="2">
    <source>
        <dbReference type="Proteomes" id="UP000309016"/>
    </source>
</evidence>
<accession>A0A5B7X5B9</accession>
<dbReference type="KEGG" id="afla:FHG64_14710"/>
<dbReference type="Proteomes" id="UP000309016">
    <property type="component" value="Chromosome"/>
</dbReference>
<dbReference type="AlphaFoldDB" id="A0A5B7X5B9"/>
<dbReference type="OrthoDB" id="770454at2"/>
<name>A0A5B7X5B9_9FLAO</name>
<sequence>MKLEAIKLDLIAWLSKLEDQDTIEFLQVVKESQGAGADWWDELSDVQKDGIEKGLNDIKEGRVISQEEVRKALGS</sequence>
<evidence type="ECO:0008006" key="3">
    <source>
        <dbReference type="Google" id="ProtNLM"/>
    </source>
</evidence>
<evidence type="ECO:0000313" key="1">
    <source>
        <dbReference type="EMBL" id="QCY70549.1"/>
    </source>
</evidence>
<organism evidence="1 2">
    <name type="scientific">Antarcticibacterium flavum</name>
    <dbReference type="NCBI Taxonomy" id="2058175"/>
    <lineage>
        <taxon>Bacteria</taxon>
        <taxon>Pseudomonadati</taxon>
        <taxon>Bacteroidota</taxon>
        <taxon>Flavobacteriia</taxon>
        <taxon>Flavobacteriales</taxon>
        <taxon>Flavobacteriaceae</taxon>
        <taxon>Antarcticibacterium</taxon>
    </lineage>
</organism>
<dbReference type="EMBL" id="CP040812">
    <property type="protein sequence ID" value="QCY70549.1"/>
    <property type="molecule type" value="Genomic_DNA"/>
</dbReference>
<gene>
    <name evidence="1" type="ORF">FHG64_14710</name>
</gene>
<reference evidence="1 2" key="1">
    <citation type="submission" date="2019-06" db="EMBL/GenBank/DDBJ databases">
        <title>Complete genome sequence of Antarcticibacterium flavum KCTC 52984T from an Antarctic marine sediment.</title>
        <authorList>
            <person name="Lee Y.M."/>
            <person name="Shin S.C."/>
        </authorList>
    </citation>
    <scope>NUCLEOTIDE SEQUENCE [LARGE SCALE GENOMIC DNA]</scope>
    <source>
        <strain evidence="1 2">KCTC 52984</strain>
    </source>
</reference>
<proteinExistence type="predicted"/>
<dbReference type="RefSeq" id="WP_139067119.1">
    <property type="nucleotide sequence ID" value="NZ_CP040812.1"/>
</dbReference>